<accession>A0A1I1ID28</accession>
<dbReference type="SUPFAM" id="SSF46955">
    <property type="entry name" value="Putative DNA-binding domain"/>
    <property type="match status" value="1"/>
</dbReference>
<dbReference type="Gene3D" id="1.10.1660.10">
    <property type="match status" value="1"/>
</dbReference>
<dbReference type="CDD" id="cd04765">
    <property type="entry name" value="HTH_MlrA-like_sg2"/>
    <property type="match status" value="1"/>
</dbReference>
<sequence length="304" mass="32275">MTGKAPDAFRTISEVADWLGVNAHVLRFWESKFSQVKPVKRAGGRRYYRPSDMELLGGIQKLLHEDGMTIKGVQKILREKGVRTVCAMSRPVNGVVAEPDSAPAGTEETVASTFHESADGVAPTDSQREVPAAIAAEAPGPLSESLAPEPSPPEAADPTDTLPDVPQWADPAETSEELPEPADALSDLERPAEAEPPTDSVAASDEEDGLPLFGHPPSEAEPQLPERVDPPADEVAHAEPTESNEWVPDGADAPPEVPLPDVPGVTPSLAEAIGQLAPGQIDPDILRPIHARLVDLRTRMDLGA</sequence>
<dbReference type="PROSITE" id="PS50937">
    <property type="entry name" value="HTH_MERR_2"/>
    <property type="match status" value="1"/>
</dbReference>
<dbReference type="SMART" id="SM00422">
    <property type="entry name" value="HTH_MERR"/>
    <property type="match status" value="1"/>
</dbReference>
<feature type="domain" description="HTH merR-type" evidence="3">
    <location>
        <begin position="11"/>
        <end position="79"/>
    </location>
</feature>
<dbReference type="STRING" id="441112.SAMN04488094_10445"/>
<dbReference type="AlphaFoldDB" id="A0A1I1ID28"/>
<evidence type="ECO:0000256" key="1">
    <source>
        <dbReference type="ARBA" id="ARBA00023125"/>
    </source>
</evidence>
<dbReference type="PANTHER" id="PTHR30204:SF15">
    <property type="entry name" value="BLL5018 PROTEIN"/>
    <property type="match status" value="1"/>
</dbReference>
<gene>
    <name evidence="4" type="ORF">SAMN04488094_10445</name>
</gene>
<dbReference type="GO" id="GO:0003700">
    <property type="term" value="F:DNA-binding transcription factor activity"/>
    <property type="evidence" value="ECO:0007669"/>
    <property type="project" value="InterPro"/>
</dbReference>
<dbReference type="RefSeq" id="WP_245758802.1">
    <property type="nucleotide sequence ID" value="NZ_FOLG01000004.1"/>
</dbReference>
<proteinExistence type="predicted"/>
<evidence type="ECO:0000256" key="2">
    <source>
        <dbReference type="SAM" id="MobiDB-lite"/>
    </source>
</evidence>
<protein>
    <submittedName>
        <fullName evidence="4">MerR HTH family regulatory protein</fullName>
    </submittedName>
</protein>
<dbReference type="GO" id="GO:0003677">
    <property type="term" value="F:DNA binding"/>
    <property type="evidence" value="ECO:0007669"/>
    <property type="project" value="UniProtKB-KW"/>
</dbReference>
<dbReference type="InterPro" id="IPR000551">
    <property type="entry name" value="MerR-type_HTH_dom"/>
</dbReference>
<dbReference type="PANTHER" id="PTHR30204">
    <property type="entry name" value="REDOX-CYCLING DRUG-SENSING TRANSCRIPTIONAL ACTIVATOR SOXR"/>
    <property type="match status" value="1"/>
</dbReference>
<organism evidence="4 5">
    <name type="scientific">Tropicimonas isoalkanivorans</name>
    <dbReference type="NCBI Taxonomy" id="441112"/>
    <lineage>
        <taxon>Bacteria</taxon>
        <taxon>Pseudomonadati</taxon>
        <taxon>Pseudomonadota</taxon>
        <taxon>Alphaproteobacteria</taxon>
        <taxon>Rhodobacterales</taxon>
        <taxon>Roseobacteraceae</taxon>
        <taxon>Tropicimonas</taxon>
    </lineage>
</organism>
<evidence type="ECO:0000313" key="4">
    <source>
        <dbReference type="EMBL" id="SFC34319.1"/>
    </source>
</evidence>
<dbReference type="InterPro" id="IPR047057">
    <property type="entry name" value="MerR_fam"/>
</dbReference>
<evidence type="ECO:0000259" key="3">
    <source>
        <dbReference type="PROSITE" id="PS50937"/>
    </source>
</evidence>
<keyword evidence="5" id="KW-1185">Reference proteome</keyword>
<dbReference type="InterPro" id="IPR009061">
    <property type="entry name" value="DNA-bd_dom_put_sf"/>
</dbReference>
<dbReference type="Pfam" id="PF13411">
    <property type="entry name" value="MerR_1"/>
    <property type="match status" value="1"/>
</dbReference>
<keyword evidence="1" id="KW-0238">DNA-binding</keyword>
<dbReference type="EMBL" id="FOLG01000004">
    <property type="protein sequence ID" value="SFC34319.1"/>
    <property type="molecule type" value="Genomic_DNA"/>
</dbReference>
<reference evidence="4 5" key="1">
    <citation type="submission" date="2016-10" db="EMBL/GenBank/DDBJ databases">
        <authorList>
            <person name="de Groot N.N."/>
        </authorList>
    </citation>
    <scope>NUCLEOTIDE SEQUENCE [LARGE SCALE GENOMIC DNA]</scope>
    <source>
        <strain evidence="4 5">DSM 19548</strain>
    </source>
</reference>
<feature type="region of interest" description="Disordered" evidence="2">
    <location>
        <begin position="140"/>
        <end position="266"/>
    </location>
</feature>
<dbReference type="Proteomes" id="UP000198728">
    <property type="component" value="Unassembled WGS sequence"/>
</dbReference>
<name>A0A1I1ID28_9RHOB</name>
<feature type="compositionally biased region" description="Basic and acidic residues" evidence="2">
    <location>
        <begin position="224"/>
        <end position="240"/>
    </location>
</feature>
<evidence type="ECO:0000313" key="5">
    <source>
        <dbReference type="Proteomes" id="UP000198728"/>
    </source>
</evidence>